<dbReference type="EMBL" id="LCHP01000005">
    <property type="protein sequence ID" value="KKT36535.1"/>
    <property type="molecule type" value="Genomic_DNA"/>
</dbReference>
<accession>A0A837IB37</accession>
<gene>
    <name evidence="2" type="ORF">UW25_C0005G0017</name>
</gene>
<feature type="domain" description="Bacterial repeat" evidence="1">
    <location>
        <begin position="571"/>
        <end position="640"/>
    </location>
</feature>
<name>A0A837IB37_9BACT</name>
<feature type="domain" description="Bacterial repeat" evidence="1">
    <location>
        <begin position="415"/>
        <end position="485"/>
    </location>
</feature>
<feature type="domain" description="Bacterial repeat" evidence="1">
    <location>
        <begin position="492"/>
        <end position="563"/>
    </location>
</feature>
<reference evidence="2 3" key="1">
    <citation type="journal article" date="2015" name="Nature">
        <title>rRNA introns, odd ribosomes, and small enigmatic genomes across a large radiation of phyla.</title>
        <authorList>
            <person name="Brown C.T."/>
            <person name="Hug L.A."/>
            <person name="Thomas B.C."/>
            <person name="Sharon I."/>
            <person name="Castelle C.J."/>
            <person name="Singh A."/>
            <person name="Wilkins M.J."/>
            <person name="Williams K.H."/>
            <person name="Banfield J.F."/>
        </authorList>
    </citation>
    <scope>NUCLEOTIDE SEQUENCE [LARGE SCALE GENOMIC DNA]</scope>
</reference>
<comment type="caution">
    <text evidence="2">The sequence shown here is derived from an EMBL/GenBank/DDBJ whole genome shotgun (WGS) entry which is preliminary data.</text>
</comment>
<protein>
    <recommendedName>
        <fullName evidence="1">Bacterial repeat domain-containing protein</fullName>
    </recommendedName>
</protein>
<proteinExistence type="predicted"/>
<dbReference type="AlphaFoldDB" id="A0A837IB37"/>
<evidence type="ECO:0000313" key="2">
    <source>
        <dbReference type="EMBL" id="KKT36535.1"/>
    </source>
</evidence>
<dbReference type="Pfam" id="PF18998">
    <property type="entry name" value="Flg_new_2"/>
    <property type="match status" value="3"/>
</dbReference>
<dbReference type="InterPro" id="IPR044060">
    <property type="entry name" value="Bacterial_rp_domain"/>
</dbReference>
<organism evidence="2 3">
    <name type="scientific">Candidatus Nomurabacteria bacterium GW2011_GWB1_44_12</name>
    <dbReference type="NCBI Taxonomy" id="1618748"/>
    <lineage>
        <taxon>Bacteria</taxon>
        <taxon>Candidatus Nomuraibacteriota</taxon>
    </lineage>
</organism>
<sequence length="838" mass="86899">MLLINRLSLSKLLAVFTVLAVFLSFQNIAFALTTGQVYPSLGTTVSEPPWSDNTWDTPANIYTDDGTNAEVTAPSYDNGDQTFVLKATGFDFSTIPDGSTINGITARINSYYSAGSGSIDLCQLFNVSRAKVGTNQCSTVVPLTTNTATIITKGSASDTWGNALTSAWVKDSDFGIAIGILATSNNTDVHVDYVTLEIDYTLSNTAPTLSISEPNGSGDTVTVGDSYNITYSLSDAEQTVTADFYYDTNNSGLDGTLITGCQNQTEGVGATCSWNTTGVTPGSYYVYGRDVTDGIAPEVSAYSSGTITINAPPASGTVSASPDTCTILSGASTCTVPFTWSISNATSPKLYNATRFIEYSTSASGSGVSFAITNGSNTVQVRDSTAVLNSTTATGSCTDGTSWNGSSCAVVVTYYDIVASSGANGSVTPTGTTTVAQGGSQAYSIAPISGYEVATLLIDGGAITATTTYTFSNVTANHTISATFSLLPVTHTITSSAGSNGSITPLGAIVVADGASQAFSIIPESGFYTATLLVDGGTVSTSSPYTFTNVTADHTIVATFALIPPPPGSFTIIANQNPNGSVSPSGSTIVTEGDSQIYTITPDSGYDVGSLIIDSSPLSSTSTSYTFTNVTADHTIEATFIALPGTEPAPVATVRRLASVTFQGRAFPDGKISIVRKELGNEIVTKERGGADANGFFNIRFTDLQTGAHSFGLLIKDPDGRTSQTKFFVVDVSRGDEIFKDIIAPPTVDILNGQVSRGGNLKVFGYASPGHTIRVYFDDILVKEALAGRGGVYSFDVPTGALDFGQHKVRAKQTSLATGKLISQIGASFSLAGGQKVL</sequence>
<evidence type="ECO:0000259" key="1">
    <source>
        <dbReference type="Pfam" id="PF18998"/>
    </source>
</evidence>
<evidence type="ECO:0000313" key="3">
    <source>
        <dbReference type="Proteomes" id="UP000033815"/>
    </source>
</evidence>
<dbReference type="Proteomes" id="UP000033815">
    <property type="component" value="Unassembled WGS sequence"/>
</dbReference>